<dbReference type="GO" id="GO:0071555">
    <property type="term" value="P:cell wall organization"/>
    <property type="evidence" value="ECO:0007669"/>
    <property type="project" value="UniProtKB-KW"/>
</dbReference>
<evidence type="ECO:0000256" key="5">
    <source>
        <dbReference type="ARBA" id="ARBA00022984"/>
    </source>
</evidence>
<evidence type="ECO:0000256" key="9">
    <source>
        <dbReference type="RuleBase" id="RU004016"/>
    </source>
</evidence>
<dbReference type="PANTHER" id="PTHR21581:SF33">
    <property type="entry name" value="D-ALANYL-D-ALANINE CARBOXYPEPTIDASE DACB"/>
    <property type="match status" value="1"/>
</dbReference>
<dbReference type="InterPro" id="IPR012338">
    <property type="entry name" value="Beta-lactam/transpept-like"/>
</dbReference>
<evidence type="ECO:0000256" key="12">
    <source>
        <dbReference type="SAM" id="SignalP"/>
    </source>
</evidence>
<feature type="compositionally biased region" description="Acidic residues" evidence="10">
    <location>
        <begin position="32"/>
        <end position="56"/>
    </location>
</feature>
<dbReference type="GO" id="GO:0008360">
    <property type="term" value="P:regulation of cell shape"/>
    <property type="evidence" value="ECO:0007669"/>
    <property type="project" value="UniProtKB-KW"/>
</dbReference>
<evidence type="ECO:0000256" key="2">
    <source>
        <dbReference type="ARBA" id="ARBA00022729"/>
    </source>
</evidence>
<dbReference type="InterPro" id="IPR001967">
    <property type="entry name" value="Peptidase_S11_N"/>
</dbReference>
<feature type="domain" description="Peptidase S11 D-alanyl-D-alanine carboxypeptidase A N-terminal" evidence="13">
    <location>
        <begin position="74"/>
        <end position="305"/>
    </location>
</feature>
<dbReference type="GO" id="GO:0006508">
    <property type="term" value="P:proteolysis"/>
    <property type="evidence" value="ECO:0007669"/>
    <property type="project" value="InterPro"/>
</dbReference>
<comment type="caution">
    <text evidence="14">The sequence shown here is derived from an EMBL/GenBank/DDBJ whole genome shotgun (WGS) entry which is preliminary data.</text>
</comment>
<evidence type="ECO:0000313" key="15">
    <source>
        <dbReference type="Proteomes" id="UP000886886"/>
    </source>
</evidence>
<name>A0A9D1CZV6_9FIRM</name>
<evidence type="ECO:0000256" key="7">
    <source>
        <dbReference type="PIRSR" id="PIRSR618044-1"/>
    </source>
</evidence>
<feature type="active site" description="Acyl-ester intermediate" evidence="7">
    <location>
        <position position="107"/>
    </location>
</feature>
<dbReference type="InterPro" id="IPR018044">
    <property type="entry name" value="Peptidase_S11"/>
</dbReference>
<protein>
    <submittedName>
        <fullName evidence="14">D-alanyl-D-alanine carboxypeptidase</fullName>
    </submittedName>
</protein>
<keyword evidence="11" id="KW-1133">Transmembrane helix</keyword>
<keyword evidence="14" id="KW-0645">Protease</keyword>
<keyword evidence="5" id="KW-0573">Peptidoglycan synthesis</keyword>
<keyword evidence="11" id="KW-0472">Membrane</keyword>
<keyword evidence="11" id="KW-0812">Transmembrane</keyword>
<dbReference type="Gene3D" id="3.40.710.10">
    <property type="entry name" value="DD-peptidase/beta-lactamase superfamily"/>
    <property type="match status" value="1"/>
</dbReference>
<dbReference type="Proteomes" id="UP000886886">
    <property type="component" value="Unassembled WGS sequence"/>
</dbReference>
<dbReference type="AlphaFoldDB" id="A0A9D1CZV6"/>
<keyword evidence="4" id="KW-0133">Cell shape</keyword>
<evidence type="ECO:0000259" key="13">
    <source>
        <dbReference type="Pfam" id="PF00768"/>
    </source>
</evidence>
<feature type="signal peptide" evidence="12">
    <location>
        <begin position="1"/>
        <end position="30"/>
    </location>
</feature>
<feature type="chain" id="PRO_5038876756" evidence="12">
    <location>
        <begin position="31"/>
        <end position="571"/>
    </location>
</feature>
<feature type="region of interest" description="Disordered" evidence="10">
    <location>
        <begin position="30"/>
        <end position="57"/>
    </location>
</feature>
<dbReference type="EMBL" id="DVFT01000071">
    <property type="protein sequence ID" value="HIQ95841.1"/>
    <property type="molecule type" value="Genomic_DNA"/>
</dbReference>
<organism evidence="14 15">
    <name type="scientific">Candidatus Limivivens merdigallinarum</name>
    <dbReference type="NCBI Taxonomy" id="2840859"/>
    <lineage>
        <taxon>Bacteria</taxon>
        <taxon>Bacillati</taxon>
        <taxon>Bacillota</taxon>
        <taxon>Clostridia</taxon>
        <taxon>Lachnospirales</taxon>
        <taxon>Lachnospiraceae</taxon>
        <taxon>Lachnospiraceae incertae sedis</taxon>
        <taxon>Candidatus Limivivens</taxon>
    </lineage>
</organism>
<feature type="active site" description="Proton acceptor" evidence="7">
    <location>
        <position position="110"/>
    </location>
</feature>
<accession>A0A9D1CZV6</accession>
<dbReference type="Pfam" id="PF00768">
    <property type="entry name" value="Peptidase_S11"/>
    <property type="match status" value="1"/>
</dbReference>
<evidence type="ECO:0000256" key="11">
    <source>
        <dbReference type="SAM" id="Phobius"/>
    </source>
</evidence>
<evidence type="ECO:0000256" key="10">
    <source>
        <dbReference type="SAM" id="MobiDB-lite"/>
    </source>
</evidence>
<keyword evidence="6" id="KW-0961">Cell wall biogenesis/degradation</keyword>
<dbReference type="SUPFAM" id="SSF56601">
    <property type="entry name" value="beta-lactamase/transpeptidase-like"/>
    <property type="match status" value="1"/>
</dbReference>
<gene>
    <name evidence="14" type="ORF">IAB26_04690</name>
</gene>
<evidence type="ECO:0000256" key="1">
    <source>
        <dbReference type="ARBA" id="ARBA00007164"/>
    </source>
</evidence>
<dbReference type="GO" id="GO:0009252">
    <property type="term" value="P:peptidoglycan biosynthetic process"/>
    <property type="evidence" value="ECO:0007669"/>
    <property type="project" value="UniProtKB-KW"/>
</dbReference>
<proteinExistence type="inferred from homology"/>
<feature type="active site" evidence="7">
    <location>
        <position position="165"/>
    </location>
</feature>
<evidence type="ECO:0000256" key="3">
    <source>
        <dbReference type="ARBA" id="ARBA00022801"/>
    </source>
</evidence>
<evidence type="ECO:0000256" key="4">
    <source>
        <dbReference type="ARBA" id="ARBA00022960"/>
    </source>
</evidence>
<feature type="binding site" evidence="8">
    <location>
        <position position="277"/>
    </location>
    <ligand>
        <name>substrate</name>
    </ligand>
</feature>
<evidence type="ECO:0000256" key="6">
    <source>
        <dbReference type="ARBA" id="ARBA00023316"/>
    </source>
</evidence>
<comment type="similarity">
    <text evidence="1 9">Belongs to the peptidase S11 family.</text>
</comment>
<sequence>MKKKGLVFLKPILILMLVVSMVLPAGTAMASEETDYEESYEEPIEGETETETEDPFPESYYLPIESNEVEGWPQGPQIEAEAAVVMDADTGAFLYSKNMDAREYPASITKIMTALIALENGNLNSRIVFSENAVYNLEEGSSHTGIQPGEEMTLRRALYGLMLVSANDVANGIAEHIAGSNEAFAELMNQKAAELGCLNTHFTNPHGLQNEEHYTSARDMALITQAAMENRMFRRIVRTYSYTCPETNMVDEKRYWINHNNMLPEGEHPYEGCIGVKNGFTSDALNTLVVAARRDGRTLISVILRVNGAEKAYAETAQILDYAFENFKNVTMEYNEAAITRADLLGMNTLGESGVLNQGDLSAKVLEGEEEVLLTIPNSADISEVTGTLGSNLNLEYSYHGWRVGGEQLVVSSMDYTVPTPGESEIARLESIQVENKTGIEGIIQNVSNTAAKVPEYLTEEVPQWLGAVENAWYDLMDFIYDNDIMAAVVCFILILLLLPFLCVAFVRNRKSQKIRKQRKREREERIKREEDIDRKSVTQIELELREELAKISREQAANKQQETEQKETEQ</sequence>
<feature type="transmembrane region" description="Helical" evidence="11">
    <location>
        <begin position="485"/>
        <end position="507"/>
    </location>
</feature>
<dbReference type="PRINTS" id="PR00725">
    <property type="entry name" value="DADACBPTASE1"/>
</dbReference>
<evidence type="ECO:0000313" key="14">
    <source>
        <dbReference type="EMBL" id="HIQ95841.1"/>
    </source>
</evidence>
<keyword evidence="2 12" id="KW-0732">Signal</keyword>
<keyword evidence="3" id="KW-0378">Hydrolase</keyword>
<dbReference type="GO" id="GO:0009002">
    <property type="term" value="F:serine-type D-Ala-D-Ala carboxypeptidase activity"/>
    <property type="evidence" value="ECO:0007669"/>
    <property type="project" value="InterPro"/>
</dbReference>
<reference evidence="14" key="1">
    <citation type="submission" date="2020-10" db="EMBL/GenBank/DDBJ databases">
        <authorList>
            <person name="Gilroy R."/>
        </authorList>
    </citation>
    <scope>NUCLEOTIDE SEQUENCE</scope>
    <source>
        <strain evidence="14">ChiSjej3B21-11622</strain>
    </source>
</reference>
<reference evidence="14" key="2">
    <citation type="journal article" date="2021" name="PeerJ">
        <title>Extensive microbial diversity within the chicken gut microbiome revealed by metagenomics and culture.</title>
        <authorList>
            <person name="Gilroy R."/>
            <person name="Ravi A."/>
            <person name="Getino M."/>
            <person name="Pursley I."/>
            <person name="Horton D.L."/>
            <person name="Alikhan N.F."/>
            <person name="Baker D."/>
            <person name="Gharbi K."/>
            <person name="Hall N."/>
            <person name="Watson M."/>
            <person name="Adriaenssens E.M."/>
            <person name="Foster-Nyarko E."/>
            <person name="Jarju S."/>
            <person name="Secka A."/>
            <person name="Antonio M."/>
            <person name="Oren A."/>
            <person name="Chaudhuri R.R."/>
            <person name="La Ragione R."/>
            <person name="Hildebrand F."/>
            <person name="Pallen M.J."/>
        </authorList>
    </citation>
    <scope>NUCLEOTIDE SEQUENCE</scope>
    <source>
        <strain evidence="14">ChiSjej3B21-11622</strain>
    </source>
</reference>
<evidence type="ECO:0000256" key="8">
    <source>
        <dbReference type="PIRSR" id="PIRSR618044-2"/>
    </source>
</evidence>
<dbReference type="PANTHER" id="PTHR21581">
    <property type="entry name" value="D-ALANYL-D-ALANINE CARBOXYPEPTIDASE"/>
    <property type="match status" value="1"/>
</dbReference>
<keyword evidence="14" id="KW-0121">Carboxypeptidase</keyword>